<dbReference type="SMART" id="SM00849">
    <property type="entry name" value="Lactamase_B"/>
    <property type="match status" value="1"/>
</dbReference>
<dbReference type="Gene3D" id="3.60.15.10">
    <property type="entry name" value="Ribonuclease Z/Hydroxyacylglutathione hydrolase-like"/>
    <property type="match status" value="1"/>
</dbReference>
<name>A4BLQ3_9GAMM</name>
<dbReference type="PANTHER" id="PTHR13754:SF13">
    <property type="entry name" value="METALLO-BETA-LACTAMASE SUPERFAMILY PROTEIN (AFU_ORTHOLOGUE AFUA_3G07630)"/>
    <property type="match status" value="1"/>
</dbReference>
<dbReference type="eggNOG" id="COG1237">
    <property type="taxonomic scope" value="Bacteria"/>
</dbReference>
<dbReference type="PANTHER" id="PTHR13754">
    <property type="entry name" value="METALLO-BETA-LACTAMASE SUPERFAMILY PROTEIN"/>
    <property type="match status" value="1"/>
</dbReference>
<evidence type="ECO:0000313" key="2">
    <source>
        <dbReference type="EMBL" id="EAR23241.1"/>
    </source>
</evidence>
<evidence type="ECO:0000259" key="1">
    <source>
        <dbReference type="SMART" id="SM00849"/>
    </source>
</evidence>
<keyword evidence="3" id="KW-1185">Reference proteome</keyword>
<reference evidence="2 3" key="1">
    <citation type="submission" date="2006-02" db="EMBL/GenBank/DDBJ databases">
        <authorList>
            <person name="Waterbury J."/>
            <person name="Ferriera S."/>
            <person name="Johnson J."/>
            <person name="Kravitz S."/>
            <person name="Halpern A."/>
            <person name="Remington K."/>
            <person name="Beeson K."/>
            <person name="Tran B."/>
            <person name="Rogers Y.-H."/>
            <person name="Friedman R."/>
            <person name="Venter J.C."/>
        </authorList>
    </citation>
    <scope>NUCLEOTIDE SEQUENCE [LARGE SCALE GENOMIC DNA]</scope>
    <source>
        <strain evidence="2 3">Nb-231</strain>
    </source>
</reference>
<dbReference type="InterPro" id="IPR001279">
    <property type="entry name" value="Metallo-B-lactamas"/>
</dbReference>
<proteinExistence type="predicted"/>
<gene>
    <name evidence="2" type="ORF">NB231_15513</name>
</gene>
<sequence>MVRVHLAEGSMVATQGAPETTLDGVLALDEAQILVLVDNETDTLSSVDEGVPQIPEVIQHVTRMPVSRIYQGQAGKVVFDRLCCACHGLSVLVTGRRGNETRTLLFDVGPYPDVWLDNARRLDVELAAIECVFLSHWHFDHSGALPEVVAAISRAREVAGLDAPVVVDLHPDRPDQRGVLLPSGEMLLLPEEPRFDEIASGGGRIATHADAHTLGGGFFFGSGAIARVTDYETGLAGHHTFRGDAGMADPLIMDERYVAVWVKGRGVTVLSACSHAGIVNACLSVQEQFPNTPLDVVLGGYHLAGKAMEPRIEPTVRDLAQRILPRVVAPGHCTGWRAKARLADTFAPRHYGPSAVGTLYHLVAMTA</sequence>
<feature type="domain" description="Metallo-beta-lactamase" evidence="1">
    <location>
        <begin position="87"/>
        <end position="275"/>
    </location>
</feature>
<organism evidence="2 3">
    <name type="scientific">Nitrococcus mobilis Nb-231</name>
    <dbReference type="NCBI Taxonomy" id="314278"/>
    <lineage>
        <taxon>Bacteria</taxon>
        <taxon>Pseudomonadati</taxon>
        <taxon>Pseudomonadota</taxon>
        <taxon>Gammaproteobacteria</taxon>
        <taxon>Chromatiales</taxon>
        <taxon>Ectothiorhodospiraceae</taxon>
        <taxon>Nitrococcus</taxon>
    </lineage>
</organism>
<dbReference type="Proteomes" id="UP000003374">
    <property type="component" value="Unassembled WGS sequence"/>
</dbReference>
<dbReference type="AlphaFoldDB" id="A4BLQ3"/>
<dbReference type="Pfam" id="PF00753">
    <property type="entry name" value="Lactamase_B"/>
    <property type="match status" value="1"/>
</dbReference>
<accession>A4BLQ3</accession>
<dbReference type="SUPFAM" id="SSF56281">
    <property type="entry name" value="Metallo-hydrolase/oxidoreductase"/>
    <property type="match status" value="1"/>
</dbReference>
<dbReference type="GO" id="GO:0016740">
    <property type="term" value="F:transferase activity"/>
    <property type="evidence" value="ECO:0007669"/>
    <property type="project" value="TreeGrafter"/>
</dbReference>
<dbReference type="STRING" id="314278.NB231_15513"/>
<protein>
    <submittedName>
        <fullName evidence="2">Dihydropteroate synthase</fullName>
    </submittedName>
</protein>
<dbReference type="EMBL" id="AAOF01000001">
    <property type="protein sequence ID" value="EAR23241.1"/>
    <property type="molecule type" value="Genomic_DNA"/>
</dbReference>
<dbReference type="InterPro" id="IPR041712">
    <property type="entry name" value="DHPS-like_MBL-fold"/>
</dbReference>
<dbReference type="HOGENOM" id="CLU_036012_2_0_6"/>
<evidence type="ECO:0000313" key="3">
    <source>
        <dbReference type="Proteomes" id="UP000003374"/>
    </source>
</evidence>
<dbReference type="InterPro" id="IPR036866">
    <property type="entry name" value="RibonucZ/Hydroxyglut_hydro"/>
</dbReference>
<comment type="caution">
    <text evidence="2">The sequence shown here is derived from an EMBL/GenBank/DDBJ whole genome shotgun (WGS) entry which is preliminary data.</text>
</comment>
<dbReference type="CDD" id="cd07713">
    <property type="entry name" value="DHPS-like_MBL-fold"/>
    <property type="match status" value="1"/>
</dbReference>
<dbReference type="InterPro" id="IPR052926">
    <property type="entry name" value="Metallo-beta-lactamase_dom"/>
</dbReference>